<dbReference type="Proteomes" id="UP000232875">
    <property type="component" value="Unassembled WGS sequence"/>
</dbReference>
<feature type="domain" description="Dienelactone hydrolase" evidence="3">
    <location>
        <begin position="20"/>
        <end position="237"/>
    </location>
</feature>
<dbReference type="GO" id="GO:0016787">
    <property type="term" value="F:hydrolase activity"/>
    <property type="evidence" value="ECO:0007669"/>
    <property type="project" value="InterPro"/>
</dbReference>
<comment type="catalytic activity">
    <reaction evidence="2">
        <text>a monoacylglycerol + H2O = glycerol + a fatty acid + H(+)</text>
        <dbReference type="Rhea" id="RHEA:15245"/>
        <dbReference type="ChEBI" id="CHEBI:15377"/>
        <dbReference type="ChEBI" id="CHEBI:15378"/>
        <dbReference type="ChEBI" id="CHEBI:17408"/>
        <dbReference type="ChEBI" id="CHEBI:17754"/>
        <dbReference type="ChEBI" id="CHEBI:28868"/>
    </reaction>
</comment>
<dbReference type="Pfam" id="PF01738">
    <property type="entry name" value="DLH"/>
    <property type="match status" value="1"/>
</dbReference>
<accession>A0A2N1JDQ5</accession>
<dbReference type="EMBL" id="KZ454988">
    <property type="protein sequence ID" value="PKI84679.1"/>
    <property type="molecule type" value="Genomic_DNA"/>
</dbReference>
<comment type="catalytic activity">
    <reaction evidence="1">
        <text>a diacylglycerol + H2O = a monoacylglycerol + a fatty acid + H(+)</text>
        <dbReference type="Rhea" id="RHEA:32731"/>
        <dbReference type="ChEBI" id="CHEBI:15377"/>
        <dbReference type="ChEBI" id="CHEBI:15378"/>
        <dbReference type="ChEBI" id="CHEBI:17408"/>
        <dbReference type="ChEBI" id="CHEBI:18035"/>
        <dbReference type="ChEBI" id="CHEBI:28868"/>
    </reaction>
</comment>
<dbReference type="AlphaFoldDB" id="A0A2N1JDQ5"/>
<evidence type="ECO:0000256" key="2">
    <source>
        <dbReference type="ARBA" id="ARBA00048461"/>
    </source>
</evidence>
<dbReference type="Gene3D" id="3.40.50.1820">
    <property type="entry name" value="alpha/beta hydrolase"/>
    <property type="match status" value="1"/>
</dbReference>
<dbReference type="PANTHER" id="PTHR47668:SF1">
    <property type="entry name" value="DIENELACTONE HYDROLASE DOMAIN-CONTAINING PROTEIN-RELATED"/>
    <property type="match status" value="1"/>
</dbReference>
<proteinExistence type="predicted"/>
<dbReference type="SUPFAM" id="SSF53474">
    <property type="entry name" value="alpha/beta-Hydrolases"/>
    <property type="match status" value="1"/>
</dbReference>
<reference evidence="4 5" key="1">
    <citation type="submission" date="2017-10" db="EMBL/GenBank/DDBJ databases">
        <title>A novel species of cold-tolerant Malassezia isolated from bats.</title>
        <authorList>
            <person name="Lorch J.M."/>
            <person name="Palmer J.M."/>
            <person name="Vanderwolf K.J."/>
            <person name="Schmidt K.Z."/>
            <person name="Verant M.L."/>
            <person name="Weller T.J."/>
            <person name="Blehert D.S."/>
        </authorList>
    </citation>
    <scope>NUCLEOTIDE SEQUENCE [LARGE SCALE GENOMIC DNA]</scope>
    <source>
        <strain evidence="4 5">NWHC:44797-103</strain>
    </source>
</reference>
<dbReference type="STRING" id="2020962.A0A2N1JDQ5"/>
<organism evidence="4 5">
    <name type="scientific">Malassezia vespertilionis</name>
    <dbReference type="NCBI Taxonomy" id="2020962"/>
    <lineage>
        <taxon>Eukaryota</taxon>
        <taxon>Fungi</taxon>
        <taxon>Dikarya</taxon>
        <taxon>Basidiomycota</taxon>
        <taxon>Ustilaginomycotina</taxon>
        <taxon>Malasseziomycetes</taxon>
        <taxon>Malasseziales</taxon>
        <taxon>Malasseziaceae</taxon>
        <taxon>Malassezia</taxon>
    </lineage>
</organism>
<name>A0A2N1JDQ5_9BASI</name>
<sequence>MPAVHADYTPQGTTQHYGGMECYVTGPADASKAILGVYDIFGPWASTYLGADLLAAHTAMRVVLPDFFRGDPLAPETLPADTPAKQERFRTFLLSLGEFTHIASELLDVAAALQQQGVTTLGVYGLCWGSKPCGIACGDGTPFQALVQIHPSFIDPDDALKLRVPMALFPSRDDETPKLDAYVDRVLHNPAIGKASIVHHYPQHHGFAGARAQLGDAANRAAFQDVYERAANFFVQHMQRP</sequence>
<keyword evidence="5" id="KW-1185">Reference proteome</keyword>
<evidence type="ECO:0000313" key="4">
    <source>
        <dbReference type="EMBL" id="PKI84679.1"/>
    </source>
</evidence>
<evidence type="ECO:0000313" key="5">
    <source>
        <dbReference type="Proteomes" id="UP000232875"/>
    </source>
</evidence>
<protein>
    <recommendedName>
        <fullName evidence="3">Dienelactone hydrolase domain-containing protein</fullName>
    </recommendedName>
</protein>
<gene>
    <name evidence="4" type="ORF">MVES_001312</name>
</gene>
<dbReference type="OrthoDB" id="2147163at2759"/>
<evidence type="ECO:0000256" key="1">
    <source>
        <dbReference type="ARBA" id="ARBA00047591"/>
    </source>
</evidence>
<dbReference type="InterPro" id="IPR029058">
    <property type="entry name" value="AB_hydrolase_fold"/>
</dbReference>
<dbReference type="InterPro" id="IPR002925">
    <property type="entry name" value="Dienelactn_hydro"/>
</dbReference>
<dbReference type="PANTHER" id="PTHR47668">
    <property type="entry name" value="DIENELACTONE HYDROLASE FAMILY PROTEIN (AFU_ORTHOLOGUE AFUA_6G01940)"/>
    <property type="match status" value="1"/>
</dbReference>
<evidence type="ECO:0000259" key="3">
    <source>
        <dbReference type="Pfam" id="PF01738"/>
    </source>
</evidence>